<gene>
    <name evidence="1" type="ORF">FNW02_37215</name>
</gene>
<protein>
    <submittedName>
        <fullName evidence="1">Uncharacterized protein</fullName>
    </submittedName>
</protein>
<dbReference type="EMBL" id="VJXY01000129">
    <property type="protein sequence ID" value="MBD6621189.1"/>
    <property type="molecule type" value="Genomic_DNA"/>
</dbReference>
<keyword evidence="2" id="KW-1185">Reference proteome</keyword>
<reference evidence="1" key="1">
    <citation type="submission" date="2019-07" db="EMBL/GenBank/DDBJ databases">
        <title>Toxilogical consequences of a new and cryptic species of cyanobacteria (Komarekiella delphini-convector) recovered from the epidermis of a bottlenose dolphin and 1500 ft. in the air.</title>
        <authorList>
            <person name="Brown A.O."/>
            <person name="Dvorak P."/>
            <person name="Villanueva C.D."/>
            <person name="Foss A.J."/>
            <person name="Garvey A.D."/>
            <person name="Gibson Q.A."/>
            <person name="Johansen J.R."/>
            <person name="Casamatta D.A."/>
        </authorList>
    </citation>
    <scope>NUCLEOTIDE SEQUENCE</scope>
    <source>
        <strain evidence="1">SJRDD-AB1</strain>
    </source>
</reference>
<dbReference type="AlphaFoldDB" id="A0AA41BAH4"/>
<proteinExistence type="predicted"/>
<evidence type="ECO:0000313" key="2">
    <source>
        <dbReference type="Proteomes" id="UP001165986"/>
    </source>
</evidence>
<name>A0AA41BAH4_9NOST</name>
<organism evidence="1 2">
    <name type="scientific">Komarekiella delphini-convector SJRDD-AB1</name>
    <dbReference type="NCBI Taxonomy" id="2593771"/>
    <lineage>
        <taxon>Bacteria</taxon>
        <taxon>Bacillati</taxon>
        <taxon>Cyanobacteriota</taxon>
        <taxon>Cyanophyceae</taxon>
        <taxon>Nostocales</taxon>
        <taxon>Nostocaceae</taxon>
        <taxon>Komarekiella</taxon>
        <taxon>Komarekiella delphini-convector</taxon>
    </lineage>
</organism>
<accession>A0AA41BAH4</accession>
<sequence length="69" mass="7896">MLEDPEKTKELWTDYVWADTEAEAVQKCQIKAQEATIEGKTVVRLIGKPKKVGQGKRYECTFEGENYDA</sequence>
<dbReference type="RefSeq" id="WP_191762510.1">
    <property type="nucleotide sequence ID" value="NZ_VJXY01000129.1"/>
</dbReference>
<dbReference type="Proteomes" id="UP001165986">
    <property type="component" value="Unassembled WGS sequence"/>
</dbReference>
<comment type="caution">
    <text evidence="1">The sequence shown here is derived from an EMBL/GenBank/DDBJ whole genome shotgun (WGS) entry which is preliminary data.</text>
</comment>
<evidence type="ECO:0000313" key="1">
    <source>
        <dbReference type="EMBL" id="MBD6621189.1"/>
    </source>
</evidence>